<dbReference type="Proteomes" id="UP001175271">
    <property type="component" value="Unassembled WGS sequence"/>
</dbReference>
<dbReference type="AlphaFoldDB" id="A0AA39HI30"/>
<sequence>MEAKQLFVLSVLPNASDTCLIHFSMIETSPASLKGVSFEEFKKFPEKESYRFEKLLITDTTAGTLLAKEPLTSLKNSVFFKEVLPFLYTTWKPESLEVKSKNATFVFAIFQASKDVSFAGVNFLEYPITAMNRKAVDSFLSAQVEKKRLTAVWLPSTYSTPARNEALKKLLLQEQFDYLDARATLKVDKETFTTLYNQWKQKPVKRAFRGLELCVRPADYGRFGMHWLPPERDLMAIHHPGEPTMFCVEIGSFPENEIPIMRMLNGASGTIYYKAHILMNHQDDDEGDFYVQAKRQWHFVVANPLAENLPPQLIAEYNTGEIDIIQLLRQFGRNFAAGE</sequence>
<name>A0AA39HI30_9BILA</name>
<evidence type="ECO:0000313" key="2">
    <source>
        <dbReference type="Proteomes" id="UP001175271"/>
    </source>
</evidence>
<accession>A0AA39HI30</accession>
<proteinExistence type="predicted"/>
<organism evidence="1 2">
    <name type="scientific">Steinernema hermaphroditum</name>
    <dbReference type="NCBI Taxonomy" id="289476"/>
    <lineage>
        <taxon>Eukaryota</taxon>
        <taxon>Metazoa</taxon>
        <taxon>Ecdysozoa</taxon>
        <taxon>Nematoda</taxon>
        <taxon>Chromadorea</taxon>
        <taxon>Rhabditida</taxon>
        <taxon>Tylenchina</taxon>
        <taxon>Panagrolaimomorpha</taxon>
        <taxon>Strongyloidoidea</taxon>
        <taxon>Steinernematidae</taxon>
        <taxon>Steinernema</taxon>
    </lineage>
</organism>
<dbReference type="EMBL" id="JAUCMV010000004">
    <property type="protein sequence ID" value="KAK0405855.1"/>
    <property type="molecule type" value="Genomic_DNA"/>
</dbReference>
<gene>
    <name evidence="1" type="ORF">QR680_018239</name>
</gene>
<comment type="caution">
    <text evidence="1">The sequence shown here is derived from an EMBL/GenBank/DDBJ whole genome shotgun (WGS) entry which is preliminary data.</text>
</comment>
<reference evidence="1" key="1">
    <citation type="submission" date="2023-06" db="EMBL/GenBank/DDBJ databases">
        <title>Genomic analysis of the entomopathogenic nematode Steinernema hermaphroditum.</title>
        <authorList>
            <person name="Schwarz E.M."/>
            <person name="Heppert J.K."/>
            <person name="Baniya A."/>
            <person name="Schwartz H.T."/>
            <person name="Tan C.-H."/>
            <person name="Antoshechkin I."/>
            <person name="Sternberg P.W."/>
            <person name="Goodrich-Blair H."/>
            <person name="Dillman A.R."/>
        </authorList>
    </citation>
    <scope>NUCLEOTIDE SEQUENCE</scope>
    <source>
        <strain evidence="1">PS9179</strain>
        <tissue evidence="1">Whole animal</tissue>
    </source>
</reference>
<protein>
    <submittedName>
        <fullName evidence="1">Uncharacterized protein</fullName>
    </submittedName>
</protein>
<keyword evidence="2" id="KW-1185">Reference proteome</keyword>
<evidence type="ECO:0000313" key="1">
    <source>
        <dbReference type="EMBL" id="KAK0405855.1"/>
    </source>
</evidence>